<protein>
    <recommendedName>
        <fullName evidence="2">mRNA stability protein</fullName>
    </recommendedName>
</protein>
<dbReference type="InterPro" id="IPR006760">
    <property type="entry name" value="Endosulphine"/>
</dbReference>
<dbReference type="OMA" id="IYRMYGK"/>
<reference evidence="4" key="1">
    <citation type="journal article" date="2014" name="Genome Announc.">
        <title>Genome sequence of the yeast Cyberlindnera fabianii (Hansenula fabianii).</title>
        <authorList>
            <person name="Freel K.C."/>
            <person name="Sarilar V."/>
            <person name="Neuveglise C."/>
            <person name="Devillers H."/>
            <person name="Friedrich A."/>
            <person name="Schacherer J."/>
        </authorList>
    </citation>
    <scope>NUCLEOTIDE SEQUENCE</scope>
    <source>
        <strain evidence="4">YJS4271</strain>
    </source>
</reference>
<evidence type="ECO:0000313" key="5">
    <source>
        <dbReference type="EMBL" id="ONH68679.1"/>
    </source>
</evidence>
<sequence>MADKIDESKLTPQELTLYKRYGKLPSRNEVLSHKLQERKYFDSGDYALKQAGVKDINTKISDRHLTPEQILRINRQSVSGSSSGKSSLENEASLEDKADDKKQ</sequence>
<feature type="compositionally biased region" description="Basic and acidic residues" evidence="3">
    <location>
        <begin position="94"/>
        <end position="103"/>
    </location>
</feature>
<comment type="similarity">
    <text evidence="1 2">Belongs to the endosulfine family.</text>
</comment>
<dbReference type="EMBL" id="LK052901">
    <property type="protein sequence ID" value="CDR45046.1"/>
    <property type="molecule type" value="Genomic_DNA"/>
</dbReference>
<accession>A0A061B6N2</accession>
<gene>
    <name evidence="5" type="ORF">BON22_1389</name>
    <name evidence="4" type="ORF">CYFA0S_16e01464g</name>
</gene>
<dbReference type="VEuPathDB" id="FungiDB:BON22_1389"/>
<feature type="compositionally biased region" description="Low complexity" evidence="3">
    <location>
        <begin position="77"/>
        <end position="87"/>
    </location>
</feature>
<dbReference type="GO" id="GO:0005737">
    <property type="term" value="C:cytoplasm"/>
    <property type="evidence" value="ECO:0007669"/>
    <property type="project" value="TreeGrafter"/>
</dbReference>
<organism evidence="4">
    <name type="scientific">Cyberlindnera fabianii</name>
    <name type="common">Yeast</name>
    <name type="synonym">Hansenula fabianii</name>
    <dbReference type="NCBI Taxonomy" id="36022"/>
    <lineage>
        <taxon>Eukaryota</taxon>
        <taxon>Fungi</taxon>
        <taxon>Dikarya</taxon>
        <taxon>Ascomycota</taxon>
        <taxon>Saccharomycotina</taxon>
        <taxon>Saccharomycetes</taxon>
        <taxon>Phaffomycetales</taxon>
        <taxon>Phaffomycetaceae</taxon>
        <taxon>Cyberlindnera</taxon>
    </lineage>
</organism>
<evidence type="ECO:0000313" key="6">
    <source>
        <dbReference type="Proteomes" id="UP000189513"/>
    </source>
</evidence>
<reference evidence="5" key="3">
    <citation type="submission" date="2017-01" db="EMBL/GenBank/DDBJ databases">
        <authorList>
            <person name="Mah S.A."/>
            <person name="Swanson W.J."/>
            <person name="Moy G.W."/>
            <person name="Vacquier V.D."/>
        </authorList>
    </citation>
    <scope>NUCLEOTIDE SEQUENCE [LARGE SCALE GENOMIC DNA]</scope>
    <source>
        <strain evidence="5">65</strain>
    </source>
</reference>
<dbReference type="PANTHER" id="PTHR10358:SF6">
    <property type="entry name" value="ENDOSULFINE, ISOFORM A"/>
    <property type="match status" value="1"/>
</dbReference>
<evidence type="ECO:0000256" key="1">
    <source>
        <dbReference type="ARBA" id="ARBA00010520"/>
    </source>
</evidence>
<feature type="region of interest" description="Disordered" evidence="3">
    <location>
        <begin position="71"/>
        <end position="103"/>
    </location>
</feature>
<keyword evidence="6" id="KW-1185">Reference proteome</keyword>
<evidence type="ECO:0000256" key="2">
    <source>
        <dbReference type="RuleBase" id="RU363120"/>
    </source>
</evidence>
<dbReference type="PANTHER" id="PTHR10358">
    <property type="entry name" value="ENDOSULFINE"/>
    <property type="match status" value="1"/>
</dbReference>
<dbReference type="STRING" id="36022.A0A061B6N2"/>
<proteinExistence type="inferred from homology"/>
<comment type="function">
    <text evidence="2">Plays an essential role in initiation of the G0 program by preventing the degradation of specific nutrient-regulated mRNAs via the 5'-3' mRNA decay pathway.</text>
</comment>
<evidence type="ECO:0000256" key="3">
    <source>
        <dbReference type="SAM" id="MobiDB-lite"/>
    </source>
</evidence>
<dbReference type="OrthoDB" id="5949865at2759"/>
<dbReference type="Pfam" id="PF04667">
    <property type="entry name" value="Endosulfine"/>
    <property type="match status" value="1"/>
</dbReference>
<reference evidence="6" key="2">
    <citation type="journal article" date="2017" name="Genome Announc.">
        <title>Genome sequences of Cyberlindnera fabianii 65, Pichia kudriavzevii 129, and Saccharomyces cerevisiae 131 isolated from fermented masau fruits in Zimbabwe.</title>
        <authorList>
            <person name="van Rijswijck I.M.H."/>
            <person name="Derks M.F.L."/>
            <person name="Abee T."/>
            <person name="de Ridder D."/>
            <person name="Smid E.J."/>
        </authorList>
    </citation>
    <scope>NUCLEOTIDE SEQUENCE [LARGE SCALE GENOMIC DNA]</scope>
    <source>
        <strain evidence="6">65</strain>
    </source>
</reference>
<dbReference type="EMBL" id="MPUK01000002">
    <property type="protein sequence ID" value="ONH68679.1"/>
    <property type="molecule type" value="Genomic_DNA"/>
</dbReference>
<dbReference type="GO" id="GO:0004864">
    <property type="term" value="F:protein phosphatase inhibitor activity"/>
    <property type="evidence" value="ECO:0007669"/>
    <property type="project" value="TreeGrafter"/>
</dbReference>
<dbReference type="Proteomes" id="UP000189513">
    <property type="component" value="Unassembled WGS sequence"/>
</dbReference>
<evidence type="ECO:0000313" key="4">
    <source>
        <dbReference type="EMBL" id="CDR45046.1"/>
    </source>
</evidence>
<name>A0A061B6N2_CYBFA</name>
<dbReference type="AlphaFoldDB" id="A0A061B6N2"/>